<organism evidence="19 20">
    <name type="scientific">Janthinobacterium rivuli</name>
    <dbReference type="NCBI Taxonomy" id="2751478"/>
    <lineage>
        <taxon>Bacteria</taxon>
        <taxon>Pseudomonadati</taxon>
        <taxon>Pseudomonadota</taxon>
        <taxon>Betaproteobacteria</taxon>
        <taxon>Burkholderiales</taxon>
        <taxon>Oxalobacteraceae</taxon>
        <taxon>Janthinobacterium</taxon>
    </lineage>
</organism>
<dbReference type="InterPro" id="IPR037066">
    <property type="entry name" value="Plug_dom_sf"/>
</dbReference>
<protein>
    <submittedName>
        <fullName evidence="19">TonB-dependent receptor</fullName>
    </submittedName>
</protein>
<evidence type="ECO:0000256" key="17">
    <source>
        <dbReference type="SAM" id="SignalP"/>
    </source>
</evidence>
<dbReference type="Gene3D" id="3.55.50.30">
    <property type="match status" value="1"/>
</dbReference>
<evidence type="ECO:0000256" key="9">
    <source>
        <dbReference type="ARBA" id="ARBA00023077"/>
    </source>
</evidence>
<feature type="chain" id="PRO_5046173163" evidence="17">
    <location>
        <begin position="37"/>
        <end position="975"/>
    </location>
</feature>
<dbReference type="InterPro" id="IPR011662">
    <property type="entry name" value="Secretin/TonB_short_N"/>
</dbReference>
<dbReference type="InterPro" id="IPR010917">
    <property type="entry name" value="TonB_rcpt_CS"/>
</dbReference>
<dbReference type="Pfam" id="PF07715">
    <property type="entry name" value="Plug"/>
    <property type="match status" value="1"/>
</dbReference>
<evidence type="ECO:0000259" key="18">
    <source>
        <dbReference type="SMART" id="SM00965"/>
    </source>
</evidence>
<feature type="region of interest" description="Disordered" evidence="16">
    <location>
        <begin position="285"/>
        <end position="313"/>
    </location>
</feature>
<evidence type="ECO:0000313" key="20">
    <source>
        <dbReference type="Proteomes" id="UP001219584"/>
    </source>
</evidence>
<dbReference type="Pfam" id="PF00593">
    <property type="entry name" value="TonB_dep_Rec_b-barrel"/>
    <property type="match status" value="1"/>
</dbReference>
<evidence type="ECO:0000256" key="8">
    <source>
        <dbReference type="ARBA" id="ARBA00023004"/>
    </source>
</evidence>
<keyword evidence="5" id="KW-0410">Iron transport</keyword>
<dbReference type="PANTHER" id="PTHR30442:SF0">
    <property type="entry name" value="FE(3+) DICITRATE TRANSPORT PROTEIN FECA"/>
    <property type="match status" value="1"/>
</dbReference>
<keyword evidence="9 15" id="KW-0798">TonB box</keyword>
<feature type="domain" description="Secretin/TonB short N-terminal" evidence="18">
    <location>
        <begin position="64"/>
        <end position="115"/>
    </location>
</feature>
<evidence type="ECO:0000256" key="12">
    <source>
        <dbReference type="ARBA" id="ARBA00023237"/>
    </source>
</evidence>
<feature type="short sequence motif" description="TonB C-terminal box" evidence="14">
    <location>
        <begin position="958"/>
        <end position="975"/>
    </location>
</feature>
<comment type="subcellular location">
    <subcellularLocation>
        <location evidence="1 13">Cell outer membrane</location>
        <topology evidence="1 13">Multi-pass membrane protein</topology>
    </subcellularLocation>
</comment>
<dbReference type="InterPro" id="IPR011276">
    <property type="entry name" value="TonB_haem/Hb_rcpt"/>
</dbReference>
<dbReference type="NCBIfam" id="TIGR01785">
    <property type="entry name" value="TonB-hemin"/>
    <property type="match status" value="1"/>
</dbReference>
<keyword evidence="20" id="KW-1185">Reference proteome</keyword>
<evidence type="ECO:0000256" key="5">
    <source>
        <dbReference type="ARBA" id="ARBA00022496"/>
    </source>
</evidence>
<evidence type="ECO:0000256" key="6">
    <source>
        <dbReference type="ARBA" id="ARBA00022692"/>
    </source>
</evidence>
<keyword evidence="6 13" id="KW-0812">Transmembrane</keyword>
<comment type="similarity">
    <text evidence="2 13 15">Belongs to the TonB-dependent receptor family.</text>
</comment>
<evidence type="ECO:0000256" key="14">
    <source>
        <dbReference type="PROSITE-ProRule" id="PRU10144"/>
    </source>
</evidence>
<dbReference type="PROSITE" id="PS52016">
    <property type="entry name" value="TONB_DEPENDENT_REC_3"/>
    <property type="match status" value="1"/>
</dbReference>
<dbReference type="Proteomes" id="UP001219584">
    <property type="component" value="Chromosome"/>
</dbReference>
<gene>
    <name evidence="19" type="ORF">P9875_20215</name>
</gene>
<sequence>MNPPRPPLHARLSPRLSPLFLAIGLAFATPAMHAAAAPVAQVEWQIPAQPLNRALNELARQAGMVLLADARLTQGRHSAPLQGRHSLPEALRQLLAGSGLQAQLQGGTTIIISAPAPVSAGAVQIGTLRVNGQGGSGSFEADDTDPADLPYLTPAASVYIGREQIERFRGTSPADIFKGVAGVQVGDSRNSGAVDVNVRGMQGQGRVPVLIDGSLQSSTVYRGYAGVADRSYIDPDLISAIRIDKGPNLSAQGAGAIGGMVSMQTLRPEDILRPGQRTGVRLRGGIQDNSVSAPADFGSTPRTQRNKLDNPRSGFGSIAVATRQDDYDLVAAISQRSIGNYFSGTRGFERYQMLNEWGDDNGVTQFFKKGDEVLNTANRTTSALLKASLRLPHEQKLELGYRYFDSSYGEIMPSQIYRNSTGSIPQWDPSQVRTNALTARYEWKPEGQQLIDLKANLWLTDMQSKSRNGDIFSNPLEGKTNPGDHECKECVEVLYLAKNQARRVGADLTNTSRFATGMGALKLDYGLSLQNEDIGPADSVAILDDDLNANHTLRNGKRHEQSVFASLQWQARDWLTVEAGGRFQRFDSRDRNRRAEQQYQPQGWQWVTMWDKDGGQLGASKWYQDAQGQFTAATNPALVGGMVERYGEEPAPLDVSQVADWSGNDYVFRDAIPGLFTYSKPIRRKDHGFAPTFALTARLSDSVSVFLRDARGLRMPSLYESTMGFSATYSSPLNAERSHNREIGVSVVKDGVWSAADKLRLRVAYFDNVTHGYITRRPIPDLPAHAQNFSMANTDKYSVSGVELQSSYDRGSVFADFSGTWNRKTLICDAATAAYLRKASKWQSEIWNTPDCSPIGFSSSYVSNHIQPKLSANLTLGTRWLQEKLTIGTRLTHVGHPLARQDDKAVWQSWTGTSPQVLTQAYTLADLFASYKITPNATIDVAVDNLTDRYYLDPLTLSLMPGPGRTARVTLGLRF</sequence>
<keyword evidence="3 13" id="KW-0813">Transport</keyword>
<keyword evidence="8" id="KW-0408">Iron</keyword>
<reference evidence="19 20" key="1">
    <citation type="submission" date="2023-04" db="EMBL/GenBank/DDBJ databases">
        <title>Nanopore sequencing of Janthinobacterium from water.</title>
        <authorList>
            <person name="Ciuchcinski K."/>
            <person name="Rokowska A."/>
            <person name="Dziewit L."/>
        </authorList>
    </citation>
    <scope>NUCLEOTIDE SEQUENCE [LARGE SCALE GENOMIC DNA]</scope>
    <source>
        <strain evidence="19 20">DEMB2</strain>
    </source>
</reference>
<evidence type="ECO:0000256" key="1">
    <source>
        <dbReference type="ARBA" id="ARBA00004571"/>
    </source>
</evidence>
<evidence type="ECO:0000256" key="7">
    <source>
        <dbReference type="ARBA" id="ARBA00022729"/>
    </source>
</evidence>
<evidence type="ECO:0000256" key="10">
    <source>
        <dbReference type="ARBA" id="ARBA00023136"/>
    </source>
</evidence>
<evidence type="ECO:0000256" key="11">
    <source>
        <dbReference type="ARBA" id="ARBA00023170"/>
    </source>
</evidence>
<dbReference type="InterPro" id="IPR039426">
    <property type="entry name" value="TonB-dep_rcpt-like"/>
</dbReference>
<dbReference type="PANTHER" id="PTHR30442">
    <property type="entry name" value="IRON III DICITRATE TRANSPORT PROTEIN FECA"/>
    <property type="match status" value="1"/>
</dbReference>
<evidence type="ECO:0000256" key="4">
    <source>
        <dbReference type="ARBA" id="ARBA00022452"/>
    </source>
</evidence>
<evidence type="ECO:0000256" key="16">
    <source>
        <dbReference type="SAM" id="MobiDB-lite"/>
    </source>
</evidence>
<keyword evidence="7 17" id="KW-0732">Signal</keyword>
<feature type="signal peptide" evidence="17">
    <location>
        <begin position="1"/>
        <end position="36"/>
    </location>
</feature>
<proteinExistence type="inferred from homology"/>
<dbReference type="Gene3D" id="2.40.170.20">
    <property type="entry name" value="TonB-dependent receptor, beta-barrel domain"/>
    <property type="match status" value="1"/>
</dbReference>
<dbReference type="EMBL" id="CP121464">
    <property type="protein sequence ID" value="WFR78025.1"/>
    <property type="molecule type" value="Genomic_DNA"/>
</dbReference>
<accession>A0ABY8HZG4</accession>
<name>A0ABY8HZG4_9BURK</name>
<evidence type="ECO:0000256" key="13">
    <source>
        <dbReference type="PROSITE-ProRule" id="PRU01360"/>
    </source>
</evidence>
<dbReference type="PROSITE" id="PS01156">
    <property type="entry name" value="TONB_DEPENDENT_REC_2"/>
    <property type="match status" value="1"/>
</dbReference>
<dbReference type="SMART" id="SM00965">
    <property type="entry name" value="STN"/>
    <property type="match status" value="1"/>
</dbReference>
<dbReference type="RefSeq" id="WP_278316434.1">
    <property type="nucleotide sequence ID" value="NZ_CP121464.1"/>
</dbReference>
<dbReference type="Gene3D" id="2.170.130.10">
    <property type="entry name" value="TonB-dependent receptor, plug domain"/>
    <property type="match status" value="1"/>
</dbReference>
<keyword evidence="12 13" id="KW-0998">Cell outer membrane</keyword>
<evidence type="ECO:0000313" key="19">
    <source>
        <dbReference type="EMBL" id="WFR78025.1"/>
    </source>
</evidence>
<evidence type="ECO:0000256" key="3">
    <source>
        <dbReference type="ARBA" id="ARBA00022448"/>
    </source>
</evidence>
<evidence type="ECO:0000256" key="15">
    <source>
        <dbReference type="RuleBase" id="RU003357"/>
    </source>
</evidence>
<dbReference type="SUPFAM" id="SSF56935">
    <property type="entry name" value="Porins"/>
    <property type="match status" value="1"/>
</dbReference>
<dbReference type="InterPro" id="IPR000531">
    <property type="entry name" value="Beta-barrel_TonB"/>
</dbReference>
<dbReference type="InterPro" id="IPR012910">
    <property type="entry name" value="Plug_dom"/>
</dbReference>
<keyword evidence="10 13" id="KW-0472">Membrane</keyword>
<keyword evidence="4 13" id="KW-1134">Transmembrane beta strand</keyword>
<dbReference type="InterPro" id="IPR036942">
    <property type="entry name" value="Beta-barrel_TonB_sf"/>
</dbReference>
<dbReference type="Pfam" id="PF07660">
    <property type="entry name" value="STN"/>
    <property type="match status" value="1"/>
</dbReference>
<keyword evidence="5" id="KW-0406">Ion transport</keyword>
<evidence type="ECO:0000256" key="2">
    <source>
        <dbReference type="ARBA" id="ARBA00009810"/>
    </source>
</evidence>
<keyword evidence="11 19" id="KW-0675">Receptor</keyword>